<dbReference type="Pfam" id="PF01965">
    <property type="entry name" value="DJ-1_PfpI"/>
    <property type="match status" value="1"/>
</dbReference>
<dbReference type="SUPFAM" id="SSF46689">
    <property type="entry name" value="Homeodomain-like"/>
    <property type="match status" value="2"/>
</dbReference>
<dbReference type="InterPro" id="IPR018062">
    <property type="entry name" value="HTH_AraC-typ_CS"/>
</dbReference>
<evidence type="ECO:0000313" key="6">
    <source>
        <dbReference type="Proteomes" id="UP000295281"/>
    </source>
</evidence>
<dbReference type="InterPro" id="IPR052158">
    <property type="entry name" value="INH-QAR"/>
</dbReference>
<keyword evidence="1" id="KW-0805">Transcription regulation</keyword>
<dbReference type="PANTHER" id="PTHR43130:SF3">
    <property type="entry name" value="HTH-TYPE TRANSCRIPTIONAL REGULATOR RV1931C"/>
    <property type="match status" value="1"/>
</dbReference>
<accession>A0A4R6V2Y3</accession>
<evidence type="ECO:0000256" key="1">
    <source>
        <dbReference type="ARBA" id="ARBA00023015"/>
    </source>
</evidence>
<dbReference type="SUPFAM" id="SSF52317">
    <property type="entry name" value="Class I glutamine amidotransferase-like"/>
    <property type="match status" value="1"/>
</dbReference>
<name>A0A4R6V2Y3_9ACTN</name>
<dbReference type="GO" id="GO:0003700">
    <property type="term" value="F:DNA-binding transcription factor activity"/>
    <property type="evidence" value="ECO:0007669"/>
    <property type="project" value="InterPro"/>
</dbReference>
<dbReference type="InterPro" id="IPR029062">
    <property type="entry name" value="Class_I_gatase-like"/>
</dbReference>
<dbReference type="Pfam" id="PF12833">
    <property type="entry name" value="HTH_18"/>
    <property type="match status" value="1"/>
</dbReference>
<dbReference type="Proteomes" id="UP000295281">
    <property type="component" value="Unassembled WGS sequence"/>
</dbReference>
<dbReference type="AlphaFoldDB" id="A0A4R6V2Y3"/>
<organism evidence="5 6">
    <name type="scientific">Actinorugispora endophytica</name>
    <dbReference type="NCBI Taxonomy" id="1605990"/>
    <lineage>
        <taxon>Bacteria</taxon>
        <taxon>Bacillati</taxon>
        <taxon>Actinomycetota</taxon>
        <taxon>Actinomycetes</taxon>
        <taxon>Streptosporangiales</taxon>
        <taxon>Nocardiopsidaceae</taxon>
        <taxon>Actinorugispora</taxon>
    </lineage>
</organism>
<keyword evidence="6" id="KW-1185">Reference proteome</keyword>
<reference evidence="5 6" key="1">
    <citation type="submission" date="2019-03" db="EMBL/GenBank/DDBJ databases">
        <title>Genomic Encyclopedia of Type Strains, Phase IV (KMG-IV): sequencing the most valuable type-strain genomes for metagenomic binning, comparative biology and taxonomic classification.</title>
        <authorList>
            <person name="Goeker M."/>
        </authorList>
    </citation>
    <scope>NUCLEOTIDE SEQUENCE [LARGE SCALE GENOMIC DNA]</scope>
    <source>
        <strain evidence="5 6">DSM 46770</strain>
    </source>
</reference>
<dbReference type="GO" id="GO:0043565">
    <property type="term" value="F:sequence-specific DNA binding"/>
    <property type="evidence" value="ECO:0007669"/>
    <property type="project" value="InterPro"/>
</dbReference>
<evidence type="ECO:0000256" key="3">
    <source>
        <dbReference type="ARBA" id="ARBA00023163"/>
    </source>
</evidence>
<sequence>MPGLSAYALLMRSRQVVVVGYDDAELLDIACVTTALAMANAIGSARTEYRTRVASPGGRPIACGTGLTLQSQQSLQRLTGPLDTLVVSGGRGHVRAAADPLIVGHVRRLARESRRVASVCTGASVLAAAGLLDGRRATTHWRFANDLAARHPEVTVDPAPIYIRDGAVSTSAGITSALDLTLAFIEEDHGAELARSVARDLVTYLQRPGNQAQMSMFTAAPPPDHGLVRRVVDHIGAHLDGDLTTDALADVGGVSVRHLTRLFLTHLGRTPGRFVRDARAEAAAHLVATTSLPMPSVAARCGFGTAETLRQAFTSRYGVPPSHYRAARTGKPR</sequence>
<dbReference type="EMBL" id="SNYN01000002">
    <property type="protein sequence ID" value="TDQ54353.1"/>
    <property type="molecule type" value="Genomic_DNA"/>
</dbReference>
<gene>
    <name evidence="5" type="ORF">EV190_102187</name>
</gene>
<dbReference type="Gene3D" id="1.10.10.60">
    <property type="entry name" value="Homeodomain-like"/>
    <property type="match status" value="1"/>
</dbReference>
<dbReference type="PROSITE" id="PS00041">
    <property type="entry name" value="HTH_ARAC_FAMILY_1"/>
    <property type="match status" value="1"/>
</dbReference>
<dbReference type="InterPro" id="IPR009057">
    <property type="entry name" value="Homeodomain-like_sf"/>
</dbReference>
<keyword evidence="2" id="KW-0238">DNA-binding</keyword>
<evidence type="ECO:0000259" key="4">
    <source>
        <dbReference type="PROSITE" id="PS01124"/>
    </source>
</evidence>
<protein>
    <submittedName>
        <fullName evidence="5">Transcriptional regulator GlxA family with amidase domain</fullName>
    </submittedName>
</protein>
<dbReference type="Gene3D" id="3.40.50.880">
    <property type="match status" value="1"/>
</dbReference>
<dbReference type="SMART" id="SM00342">
    <property type="entry name" value="HTH_ARAC"/>
    <property type="match status" value="1"/>
</dbReference>
<comment type="caution">
    <text evidence="5">The sequence shown here is derived from an EMBL/GenBank/DDBJ whole genome shotgun (WGS) entry which is preliminary data.</text>
</comment>
<dbReference type="InterPro" id="IPR018060">
    <property type="entry name" value="HTH_AraC"/>
</dbReference>
<dbReference type="CDD" id="cd03137">
    <property type="entry name" value="GATase1_AraC_1"/>
    <property type="match status" value="1"/>
</dbReference>
<dbReference type="PROSITE" id="PS01124">
    <property type="entry name" value="HTH_ARAC_FAMILY_2"/>
    <property type="match status" value="1"/>
</dbReference>
<evidence type="ECO:0000313" key="5">
    <source>
        <dbReference type="EMBL" id="TDQ54353.1"/>
    </source>
</evidence>
<keyword evidence="3" id="KW-0804">Transcription</keyword>
<feature type="domain" description="HTH araC/xylS-type" evidence="4">
    <location>
        <begin position="229"/>
        <end position="327"/>
    </location>
</feature>
<dbReference type="PANTHER" id="PTHR43130">
    <property type="entry name" value="ARAC-FAMILY TRANSCRIPTIONAL REGULATOR"/>
    <property type="match status" value="1"/>
</dbReference>
<evidence type="ECO:0000256" key="2">
    <source>
        <dbReference type="ARBA" id="ARBA00023125"/>
    </source>
</evidence>
<proteinExistence type="predicted"/>
<dbReference type="InterPro" id="IPR002818">
    <property type="entry name" value="DJ-1/PfpI"/>
</dbReference>